<evidence type="ECO:0000256" key="2">
    <source>
        <dbReference type="SAM" id="SignalP"/>
    </source>
</evidence>
<feature type="region of interest" description="Disordered" evidence="1">
    <location>
        <begin position="155"/>
        <end position="220"/>
    </location>
</feature>
<name>A0A517Y785_9BACT</name>
<reference evidence="3 4" key="1">
    <citation type="submission" date="2019-02" db="EMBL/GenBank/DDBJ databases">
        <title>Deep-cultivation of Planctomycetes and their phenomic and genomic characterization uncovers novel biology.</title>
        <authorList>
            <person name="Wiegand S."/>
            <person name="Jogler M."/>
            <person name="Boedeker C."/>
            <person name="Pinto D."/>
            <person name="Vollmers J."/>
            <person name="Rivas-Marin E."/>
            <person name="Kohn T."/>
            <person name="Peeters S.H."/>
            <person name="Heuer A."/>
            <person name="Rast P."/>
            <person name="Oberbeckmann S."/>
            <person name="Bunk B."/>
            <person name="Jeske O."/>
            <person name="Meyerdierks A."/>
            <person name="Storesund J.E."/>
            <person name="Kallscheuer N."/>
            <person name="Luecker S."/>
            <person name="Lage O.M."/>
            <person name="Pohl T."/>
            <person name="Merkel B.J."/>
            <person name="Hornburger P."/>
            <person name="Mueller R.-W."/>
            <person name="Bruemmer F."/>
            <person name="Labrenz M."/>
            <person name="Spormann A.M."/>
            <person name="Op den Camp H."/>
            <person name="Overmann J."/>
            <person name="Amann R."/>
            <person name="Jetten M.S.M."/>
            <person name="Mascher T."/>
            <person name="Medema M.H."/>
            <person name="Devos D.P."/>
            <person name="Kaster A.-K."/>
            <person name="Ovreas L."/>
            <person name="Rohde M."/>
            <person name="Galperin M.Y."/>
            <person name="Jogler C."/>
        </authorList>
    </citation>
    <scope>NUCLEOTIDE SEQUENCE [LARGE SCALE GENOMIC DNA]</scope>
    <source>
        <strain evidence="3 4">ETA_A8</strain>
    </source>
</reference>
<feature type="compositionally biased region" description="Polar residues" evidence="1">
    <location>
        <begin position="155"/>
        <end position="166"/>
    </location>
</feature>
<dbReference type="OrthoDB" id="9973690at2"/>
<feature type="compositionally biased region" description="Pro residues" evidence="1">
    <location>
        <begin position="171"/>
        <end position="185"/>
    </location>
</feature>
<sequence length="220" mass="23669" precursor="true">MKHSLVSLGTTLVLGSVSLALAQEVPARPYDGIQAGLDAYQLGEERRQANVQAQIQANDAARASAGLPTTRGETIYYYGAPTSFGYRSYGVVPWDTAYAYGGFGAAVSYGRFGRRAVVFGTGPFVGGPAFSPWPYIPGDIYGYQTQPMVRQPIGQRQVQTGENTWESHPVYDPPLPNRPVLPPVDSPLLNNTPFATQPPAEPLPAEPIPSPGRSNTARDF</sequence>
<dbReference type="RefSeq" id="WP_145086123.1">
    <property type="nucleotide sequence ID" value="NZ_CP036274.1"/>
</dbReference>
<gene>
    <name evidence="3" type="ORF">ETAA8_11720</name>
</gene>
<accession>A0A517Y785</accession>
<feature type="compositionally biased region" description="Pro residues" evidence="1">
    <location>
        <begin position="199"/>
        <end position="210"/>
    </location>
</feature>
<evidence type="ECO:0000256" key="1">
    <source>
        <dbReference type="SAM" id="MobiDB-lite"/>
    </source>
</evidence>
<dbReference type="Proteomes" id="UP000315017">
    <property type="component" value="Chromosome"/>
</dbReference>
<feature type="chain" id="PRO_5022149152" evidence="2">
    <location>
        <begin position="23"/>
        <end position="220"/>
    </location>
</feature>
<organism evidence="3 4">
    <name type="scientific">Anatilimnocola aggregata</name>
    <dbReference type="NCBI Taxonomy" id="2528021"/>
    <lineage>
        <taxon>Bacteria</taxon>
        <taxon>Pseudomonadati</taxon>
        <taxon>Planctomycetota</taxon>
        <taxon>Planctomycetia</taxon>
        <taxon>Pirellulales</taxon>
        <taxon>Pirellulaceae</taxon>
        <taxon>Anatilimnocola</taxon>
    </lineage>
</organism>
<evidence type="ECO:0000313" key="4">
    <source>
        <dbReference type="Proteomes" id="UP000315017"/>
    </source>
</evidence>
<dbReference type="KEGG" id="aagg:ETAA8_11720"/>
<evidence type="ECO:0000313" key="3">
    <source>
        <dbReference type="EMBL" id="QDU26098.1"/>
    </source>
</evidence>
<protein>
    <submittedName>
        <fullName evidence="3">Uncharacterized protein</fullName>
    </submittedName>
</protein>
<dbReference type="AlphaFoldDB" id="A0A517Y785"/>
<keyword evidence="2" id="KW-0732">Signal</keyword>
<dbReference type="EMBL" id="CP036274">
    <property type="protein sequence ID" value="QDU26098.1"/>
    <property type="molecule type" value="Genomic_DNA"/>
</dbReference>
<feature type="signal peptide" evidence="2">
    <location>
        <begin position="1"/>
        <end position="22"/>
    </location>
</feature>
<keyword evidence="4" id="KW-1185">Reference proteome</keyword>
<proteinExistence type="predicted"/>